<accession>A0A517L382</accession>
<reference evidence="1 2" key="1">
    <citation type="submission" date="2019-07" db="EMBL/GenBank/DDBJ databases">
        <title>Finished genome of Venturia effusa.</title>
        <authorList>
            <person name="Young C.A."/>
            <person name="Cox M.P."/>
            <person name="Ganley A.R.D."/>
            <person name="David W.J."/>
        </authorList>
    </citation>
    <scope>NUCLEOTIDE SEQUENCE [LARGE SCALE GENOMIC DNA]</scope>
    <source>
        <strain evidence="2">albino</strain>
    </source>
</reference>
<dbReference type="Proteomes" id="UP000316270">
    <property type="component" value="Chromosome 4"/>
</dbReference>
<organism evidence="1 2">
    <name type="scientific">Venturia effusa</name>
    <dbReference type="NCBI Taxonomy" id="50376"/>
    <lineage>
        <taxon>Eukaryota</taxon>
        <taxon>Fungi</taxon>
        <taxon>Dikarya</taxon>
        <taxon>Ascomycota</taxon>
        <taxon>Pezizomycotina</taxon>
        <taxon>Dothideomycetes</taxon>
        <taxon>Pleosporomycetidae</taxon>
        <taxon>Venturiales</taxon>
        <taxon>Venturiaceae</taxon>
        <taxon>Venturia</taxon>
    </lineage>
</organism>
<evidence type="ECO:0000313" key="1">
    <source>
        <dbReference type="EMBL" id="QDS70095.1"/>
    </source>
</evidence>
<sequence>MEMIKCREKSNHVGQPSEYDCKVQYLMTSPIYIMPSWKPFLWNLPTISSTLVFSDSNEDRLTLAACTWTPYMDMLWTMGMMKESPSPAYMAERNARKLGLRNPVWSVMKAATEWLWLLKMWKVADRRKQIATPKKNVEKTITSAVLAEPYRGRISRKTKIGSVKKRMEPDMWDHMLTVSLCICRVVLSDFRKEWETGL</sequence>
<keyword evidence="2" id="KW-1185">Reference proteome</keyword>
<name>A0A517L382_9PEZI</name>
<gene>
    <name evidence="1" type="ORF">FKW77_005036</name>
</gene>
<evidence type="ECO:0000313" key="2">
    <source>
        <dbReference type="Proteomes" id="UP000316270"/>
    </source>
</evidence>
<dbReference type="EMBL" id="CP042188">
    <property type="protein sequence ID" value="QDS70095.1"/>
    <property type="molecule type" value="Genomic_DNA"/>
</dbReference>
<dbReference type="AlphaFoldDB" id="A0A517L382"/>
<protein>
    <submittedName>
        <fullName evidence="1">Uncharacterized protein</fullName>
    </submittedName>
</protein>
<proteinExistence type="predicted"/>